<gene>
    <name evidence="2" type="ORF">AS25_05155</name>
</gene>
<protein>
    <submittedName>
        <fullName evidence="2">Uncharacterized protein</fullName>
    </submittedName>
</protein>
<dbReference type="Proteomes" id="UP000030664">
    <property type="component" value="Unassembled WGS sequence"/>
</dbReference>
<keyword evidence="1" id="KW-0812">Transmembrane</keyword>
<organism evidence="2 3">
    <name type="scientific">Kocuria marina</name>
    <dbReference type="NCBI Taxonomy" id="223184"/>
    <lineage>
        <taxon>Bacteria</taxon>
        <taxon>Bacillati</taxon>
        <taxon>Actinomycetota</taxon>
        <taxon>Actinomycetes</taxon>
        <taxon>Micrococcales</taxon>
        <taxon>Micrococcaceae</taxon>
        <taxon>Kocuria</taxon>
    </lineage>
</organism>
<dbReference type="RefSeq" id="WP_035962738.1">
    <property type="nucleotide sequence ID" value="NZ_JROM01000017.1"/>
</dbReference>
<feature type="transmembrane region" description="Helical" evidence="1">
    <location>
        <begin position="90"/>
        <end position="107"/>
    </location>
</feature>
<comment type="caution">
    <text evidence="2">The sequence shown here is derived from an EMBL/GenBank/DDBJ whole genome shotgun (WGS) entry which is preliminary data.</text>
</comment>
<sequence length="115" mass="12410">MKFKSPITVYCSAFAVIGLIICGWLLISEGVVFTLALTLAFFCLGSLITSFLVISDTVGGNQMRWASNAYRSGSASEQDIDRDLKTGRRILICVSVISGILATPVFIQTGDIIQI</sequence>
<evidence type="ECO:0000256" key="1">
    <source>
        <dbReference type="SAM" id="Phobius"/>
    </source>
</evidence>
<feature type="transmembrane region" description="Helical" evidence="1">
    <location>
        <begin position="7"/>
        <end position="27"/>
    </location>
</feature>
<keyword evidence="1" id="KW-0472">Membrane</keyword>
<feature type="transmembrane region" description="Helical" evidence="1">
    <location>
        <begin position="33"/>
        <end position="54"/>
    </location>
</feature>
<evidence type="ECO:0000313" key="3">
    <source>
        <dbReference type="Proteomes" id="UP000030664"/>
    </source>
</evidence>
<reference evidence="2 3" key="1">
    <citation type="submission" date="2014-09" db="EMBL/GenBank/DDBJ databases">
        <title>High-quality draft genome sequence of Kocuria marina SO9-6, an actinobacterium isolated from a copper mine.</title>
        <authorList>
            <person name="Castro D.B."/>
            <person name="Pereira L.B."/>
            <person name="Silva M.V."/>
            <person name="Silva B.P."/>
            <person name="Zanardi B.R."/>
            <person name="Carlos C."/>
            <person name="Belgini D.R."/>
            <person name="Limache E.G."/>
            <person name="Lacerda G.V."/>
            <person name="Nery M.B."/>
            <person name="Gomes M.B."/>
            <person name="Souza S."/>
            <person name="Silva T.M."/>
            <person name="Rodrigues V.D."/>
            <person name="Paulino L.C."/>
            <person name="Vicentini R."/>
            <person name="Ferraz L.F."/>
            <person name="Ottoboni L.M."/>
        </authorList>
    </citation>
    <scope>NUCLEOTIDE SEQUENCE [LARGE SCALE GENOMIC DNA]</scope>
    <source>
        <strain evidence="2 3">SO9-6</strain>
    </source>
</reference>
<accession>A0A0B0DB74</accession>
<dbReference type="AlphaFoldDB" id="A0A0B0DB74"/>
<dbReference type="EMBL" id="JROM01000017">
    <property type="protein sequence ID" value="KHE74673.1"/>
    <property type="molecule type" value="Genomic_DNA"/>
</dbReference>
<keyword evidence="1" id="KW-1133">Transmembrane helix</keyword>
<name>A0A0B0DB74_9MICC</name>
<proteinExistence type="predicted"/>
<evidence type="ECO:0000313" key="2">
    <source>
        <dbReference type="EMBL" id="KHE74673.1"/>
    </source>
</evidence>